<feature type="binding site" evidence="13">
    <location>
        <begin position="181"/>
        <end position="188"/>
    </location>
    <ligand>
        <name>NAD(+)</name>
        <dbReference type="ChEBI" id="CHEBI:57540"/>
    </ligand>
</feature>
<keyword evidence="7" id="KW-0285">Flavoprotein</keyword>
<dbReference type="AlphaFoldDB" id="A0A5C6A1X6"/>
<dbReference type="EC" id="1.6.1.1" evidence="4"/>
<dbReference type="FunFam" id="3.30.390.30:FF:000001">
    <property type="entry name" value="Dihydrolipoyl dehydrogenase"/>
    <property type="match status" value="1"/>
</dbReference>
<dbReference type="RefSeq" id="WP_146446589.1">
    <property type="nucleotide sequence ID" value="NZ_SJPR01000008.1"/>
</dbReference>
<dbReference type="Proteomes" id="UP000317421">
    <property type="component" value="Unassembled WGS sequence"/>
</dbReference>
<organism evidence="16 17">
    <name type="scientific">Botrimarina colliarenosi</name>
    <dbReference type="NCBI Taxonomy" id="2528001"/>
    <lineage>
        <taxon>Bacteria</taxon>
        <taxon>Pseudomonadati</taxon>
        <taxon>Planctomycetota</taxon>
        <taxon>Planctomycetia</taxon>
        <taxon>Pirellulales</taxon>
        <taxon>Lacipirellulaceae</taxon>
        <taxon>Botrimarina</taxon>
    </lineage>
</organism>
<evidence type="ECO:0000256" key="2">
    <source>
        <dbReference type="ARBA" id="ARBA00004496"/>
    </source>
</evidence>
<dbReference type="Gene3D" id="3.50.50.60">
    <property type="entry name" value="FAD/NAD(P)-binding domain"/>
    <property type="match status" value="2"/>
</dbReference>
<comment type="caution">
    <text evidence="16">The sequence shown here is derived from an EMBL/GenBank/DDBJ whole genome shotgun (WGS) entry which is preliminary data.</text>
</comment>
<evidence type="ECO:0000256" key="8">
    <source>
        <dbReference type="ARBA" id="ARBA00022827"/>
    </source>
</evidence>
<comment type="cofactor">
    <cofactor evidence="13">
        <name>FAD</name>
        <dbReference type="ChEBI" id="CHEBI:57692"/>
    </cofactor>
    <text evidence="13">Binds 1 FAD per subunit.</text>
</comment>
<comment type="similarity">
    <text evidence="3">Belongs to the class-I pyridine nucleotide-disulfide oxidoreductase family.</text>
</comment>
<keyword evidence="10 16" id="KW-0560">Oxidoreductase</keyword>
<dbReference type="InterPro" id="IPR016156">
    <property type="entry name" value="FAD/NAD-linked_Rdtase_dimer_sf"/>
</dbReference>
<dbReference type="SUPFAM" id="SSF55424">
    <property type="entry name" value="FAD/NAD-linked reductases, dimerisation (C-terminal) domain"/>
    <property type="match status" value="1"/>
</dbReference>
<protein>
    <recommendedName>
        <fullName evidence="5">Soluble pyridine nucleotide transhydrogenase</fullName>
        <ecNumber evidence="4">1.6.1.1</ecNumber>
    </recommendedName>
    <alternativeName>
        <fullName evidence="12">NAD(P)(+) transhydrogenase [B-specific]</fullName>
    </alternativeName>
</protein>
<dbReference type="OrthoDB" id="230580at2"/>
<evidence type="ECO:0000259" key="15">
    <source>
        <dbReference type="Pfam" id="PF07992"/>
    </source>
</evidence>
<dbReference type="GO" id="GO:0006103">
    <property type="term" value="P:2-oxoglutarate metabolic process"/>
    <property type="evidence" value="ECO:0007669"/>
    <property type="project" value="TreeGrafter"/>
</dbReference>
<dbReference type="GO" id="GO:0005829">
    <property type="term" value="C:cytosol"/>
    <property type="evidence" value="ECO:0007669"/>
    <property type="project" value="TreeGrafter"/>
</dbReference>
<keyword evidence="6" id="KW-0963">Cytoplasm</keyword>
<keyword evidence="9" id="KW-0521">NADP</keyword>
<dbReference type="PRINTS" id="PR00368">
    <property type="entry name" value="FADPNR"/>
</dbReference>
<keyword evidence="13" id="KW-0547">Nucleotide-binding</keyword>
<evidence type="ECO:0000256" key="12">
    <source>
        <dbReference type="ARBA" id="ARBA00031183"/>
    </source>
</evidence>
<dbReference type="GO" id="GO:0003957">
    <property type="term" value="F:NAD(P)+ transhydrogenase (Si-specific) activity"/>
    <property type="evidence" value="ECO:0007669"/>
    <property type="project" value="UniProtKB-EC"/>
</dbReference>
<dbReference type="Gene3D" id="3.30.390.30">
    <property type="match status" value="1"/>
</dbReference>
<dbReference type="GO" id="GO:0050660">
    <property type="term" value="F:flavin adenine dinucleotide binding"/>
    <property type="evidence" value="ECO:0007669"/>
    <property type="project" value="TreeGrafter"/>
</dbReference>
<comment type="function">
    <text evidence="1">Conversion of NADPH, generated by peripheral catabolic pathways, to NADH, which can enter the respiratory chain for energy generation.</text>
</comment>
<comment type="subcellular location">
    <subcellularLocation>
        <location evidence="2">Cytoplasm</location>
    </subcellularLocation>
</comment>
<dbReference type="InterPro" id="IPR023753">
    <property type="entry name" value="FAD/NAD-binding_dom"/>
</dbReference>
<dbReference type="InterPro" id="IPR036188">
    <property type="entry name" value="FAD/NAD-bd_sf"/>
</dbReference>
<feature type="domain" description="FAD/NAD(P)-binding" evidence="15">
    <location>
        <begin position="4"/>
        <end position="325"/>
    </location>
</feature>
<proteinExistence type="inferred from homology"/>
<evidence type="ECO:0000256" key="11">
    <source>
        <dbReference type="ARBA" id="ARBA00023027"/>
    </source>
</evidence>
<evidence type="ECO:0000313" key="17">
    <source>
        <dbReference type="Proteomes" id="UP000317421"/>
    </source>
</evidence>
<evidence type="ECO:0000256" key="3">
    <source>
        <dbReference type="ARBA" id="ARBA00007532"/>
    </source>
</evidence>
<feature type="domain" description="Pyridine nucleotide-disulphide oxidoreductase dimerisation" evidence="14">
    <location>
        <begin position="343"/>
        <end position="451"/>
    </location>
</feature>
<evidence type="ECO:0000256" key="1">
    <source>
        <dbReference type="ARBA" id="ARBA00002842"/>
    </source>
</evidence>
<feature type="binding site" evidence="13">
    <location>
        <position position="52"/>
    </location>
    <ligand>
        <name>FAD</name>
        <dbReference type="ChEBI" id="CHEBI:57692"/>
    </ligand>
</feature>
<dbReference type="NCBIfam" id="NF003585">
    <property type="entry name" value="PRK05249.1"/>
    <property type="match status" value="1"/>
</dbReference>
<evidence type="ECO:0000256" key="7">
    <source>
        <dbReference type="ARBA" id="ARBA00022630"/>
    </source>
</evidence>
<evidence type="ECO:0000256" key="13">
    <source>
        <dbReference type="PIRSR" id="PIRSR000350-3"/>
    </source>
</evidence>
<dbReference type="PANTHER" id="PTHR22912:SF93">
    <property type="entry name" value="SOLUBLE PYRIDINE NUCLEOTIDE TRANSHYDROGENASE"/>
    <property type="match status" value="1"/>
</dbReference>
<dbReference type="InterPro" id="IPR050151">
    <property type="entry name" value="Class-I_Pyr_Nuc-Dis_Oxidored"/>
</dbReference>
<evidence type="ECO:0000256" key="10">
    <source>
        <dbReference type="ARBA" id="ARBA00023002"/>
    </source>
</evidence>
<dbReference type="InterPro" id="IPR001100">
    <property type="entry name" value="Pyr_nuc-diS_OxRdtase"/>
</dbReference>
<keyword evidence="8 13" id="KW-0274">FAD</keyword>
<dbReference type="PANTHER" id="PTHR22912">
    <property type="entry name" value="DISULFIDE OXIDOREDUCTASE"/>
    <property type="match status" value="1"/>
</dbReference>
<name>A0A5C6A1X6_9BACT</name>
<evidence type="ECO:0000256" key="4">
    <source>
        <dbReference type="ARBA" id="ARBA00012772"/>
    </source>
</evidence>
<keyword evidence="11 13" id="KW-0520">NAD</keyword>
<dbReference type="PIRSF" id="PIRSF000350">
    <property type="entry name" value="Mercury_reductase_MerA"/>
    <property type="match status" value="1"/>
</dbReference>
<dbReference type="Pfam" id="PF02852">
    <property type="entry name" value="Pyr_redox_dim"/>
    <property type="match status" value="1"/>
</dbReference>
<dbReference type="SUPFAM" id="SSF51905">
    <property type="entry name" value="FAD/NAD(P)-binding domain"/>
    <property type="match status" value="1"/>
</dbReference>
<evidence type="ECO:0000313" key="16">
    <source>
        <dbReference type="EMBL" id="TWT93416.1"/>
    </source>
</evidence>
<feature type="binding site" evidence="13">
    <location>
        <position position="269"/>
    </location>
    <ligand>
        <name>NAD(+)</name>
        <dbReference type="ChEBI" id="CHEBI:57540"/>
    </ligand>
</feature>
<evidence type="ECO:0000256" key="6">
    <source>
        <dbReference type="ARBA" id="ARBA00022490"/>
    </source>
</evidence>
<evidence type="ECO:0000259" key="14">
    <source>
        <dbReference type="Pfam" id="PF02852"/>
    </source>
</evidence>
<dbReference type="Pfam" id="PF07992">
    <property type="entry name" value="Pyr_redox_2"/>
    <property type="match status" value="1"/>
</dbReference>
<accession>A0A5C6A1X6</accession>
<dbReference type="GO" id="GO:0004148">
    <property type="term" value="F:dihydrolipoyl dehydrogenase (NADH) activity"/>
    <property type="evidence" value="ECO:0007669"/>
    <property type="project" value="TreeGrafter"/>
</dbReference>
<reference evidence="16 17" key="1">
    <citation type="submission" date="2019-02" db="EMBL/GenBank/DDBJ databases">
        <title>Deep-cultivation of Planctomycetes and their phenomic and genomic characterization uncovers novel biology.</title>
        <authorList>
            <person name="Wiegand S."/>
            <person name="Jogler M."/>
            <person name="Boedeker C."/>
            <person name="Pinto D."/>
            <person name="Vollmers J."/>
            <person name="Rivas-Marin E."/>
            <person name="Kohn T."/>
            <person name="Peeters S.H."/>
            <person name="Heuer A."/>
            <person name="Rast P."/>
            <person name="Oberbeckmann S."/>
            <person name="Bunk B."/>
            <person name="Jeske O."/>
            <person name="Meyerdierks A."/>
            <person name="Storesund J.E."/>
            <person name="Kallscheuer N."/>
            <person name="Luecker S."/>
            <person name="Lage O.M."/>
            <person name="Pohl T."/>
            <person name="Merkel B.J."/>
            <person name="Hornburger P."/>
            <person name="Mueller R.-W."/>
            <person name="Bruemmer F."/>
            <person name="Labrenz M."/>
            <person name="Spormann A.M."/>
            <person name="Op Den Camp H."/>
            <person name="Overmann J."/>
            <person name="Amann R."/>
            <person name="Jetten M.S.M."/>
            <person name="Mascher T."/>
            <person name="Medema M.H."/>
            <person name="Devos D.P."/>
            <person name="Kaster A.-K."/>
            <person name="Ovreas L."/>
            <person name="Rohde M."/>
            <person name="Galperin M.Y."/>
            <person name="Jogler C."/>
        </authorList>
    </citation>
    <scope>NUCLEOTIDE SEQUENCE [LARGE SCALE GENOMIC DNA]</scope>
    <source>
        <strain evidence="16 17">Pla108</strain>
    </source>
</reference>
<dbReference type="EMBL" id="SJPR01000008">
    <property type="protein sequence ID" value="TWT93416.1"/>
    <property type="molecule type" value="Genomic_DNA"/>
</dbReference>
<dbReference type="InterPro" id="IPR004099">
    <property type="entry name" value="Pyr_nucl-diS_OxRdtase_dimer"/>
</dbReference>
<gene>
    <name evidence="16" type="primary">sthA_2</name>
    <name evidence="16" type="ORF">Pla108_39100</name>
</gene>
<feature type="binding site" evidence="13">
    <location>
        <position position="310"/>
    </location>
    <ligand>
        <name>FAD</name>
        <dbReference type="ChEBI" id="CHEBI:57692"/>
    </ligand>
</feature>
<keyword evidence="17" id="KW-1185">Reference proteome</keyword>
<evidence type="ECO:0000256" key="5">
    <source>
        <dbReference type="ARBA" id="ARBA00016603"/>
    </source>
</evidence>
<evidence type="ECO:0000256" key="9">
    <source>
        <dbReference type="ARBA" id="ARBA00022857"/>
    </source>
</evidence>
<sequence length="494" mass="53504">MNSFDLVVIGSGPGGQKAAICAAKLGKRVAIAERQKELVGGVCLHTGTIPSKTMREAILHLTGFRQREVYGDQYRSRKSITMDALRQKLAQVSRREWDVIQDQFDRNGVETLVGEASFVDPHTIEVLNIEGPILIEADKVLLAPGTKPARPPHIPFDGRTVFDSDEFLELDHIPRSMIVVGGGVIGVEYGLMMATLGVRVTIIDGRDRLLDFCDREIVDSLVYNARSMGVTFRLGENVAEVRRVGVNSVAVELESGKRILGETVLFSVGREGDSASLNLEAAGLAPDSRGRIVVGDGFQTDVPHVYAVGDIVGFPALASASMEQGRQAVCHAFGVPARKMGEIPYGLFTVPEISSIGKSEQQLTADHVPYEVGLARFSEIARGQIAGDESGMLKLLFHRETRQLLGIHAIGESSTEIIHIGQAVMAFGGTLDYFRDSVFNYPTMAEAYKVAALDGLNKLTAYDEEVVGGWFEPEPAAGESVREVEPAEKVVLAV</sequence>
<dbReference type="PRINTS" id="PR00411">
    <property type="entry name" value="PNDRDTASEI"/>
</dbReference>